<gene>
    <name evidence="10" type="ORF">UFOPK1392_00541</name>
    <name evidence="11" type="ORF">UFOPK3733_01945</name>
</gene>
<evidence type="ECO:0000256" key="3">
    <source>
        <dbReference type="ARBA" id="ARBA00022553"/>
    </source>
</evidence>
<evidence type="ECO:0000256" key="8">
    <source>
        <dbReference type="SAM" id="Phobius"/>
    </source>
</evidence>
<dbReference type="InterPro" id="IPR050351">
    <property type="entry name" value="BphY/WalK/GraS-like"/>
</dbReference>
<keyword evidence="8" id="KW-0472">Membrane</keyword>
<evidence type="ECO:0000256" key="4">
    <source>
        <dbReference type="ARBA" id="ARBA00022679"/>
    </source>
</evidence>
<feature type="compositionally biased region" description="Low complexity" evidence="7">
    <location>
        <begin position="428"/>
        <end position="451"/>
    </location>
</feature>
<dbReference type="SMART" id="SM00387">
    <property type="entry name" value="HATPase_c"/>
    <property type="match status" value="1"/>
</dbReference>
<dbReference type="CDD" id="cd00082">
    <property type="entry name" value="HisKA"/>
    <property type="match status" value="1"/>
</dbReference>
<dbReference type="AlphaFoldDB" id="A0A6J5Y9F0"/>
<dbReference type="SUPFAM" id="SSF47384">
    <property type="entry name" value="Homodimeric domain of signal transducing histidine kinase"/>
    <property type="match status" value="1"/>
</dbReference>
<name>A0A6J5Y9F0_9ZZZZ</name>
<feature type="transmembrane region" description="Helical" evidence="8">
    <location>
        <begin position="13"/>
        <end position="34"/>
    </location>
</feature>
<protein>
    <recommendedName>
        <fullName evidence="2">histidine kinase</fullName>
        <ecNumber evidence="2">2.7.13.3</ecNumber>
    </recommendedName>
</protein>
<dbReference type="PROSITE" id="PS50109">
    <property type="entry name" value="HIS_KIN"/>
    <property type="match status" value="1"/>
</dbReference>
<keyword evidence="8" id="KW-0812">Transmembrane</keyword>
<keyword evidence="8" id="KW-1133">Transmembrane helix</keyword>
<dbReference type="Gene3D" id="3.30.450.20">
    <property type="entry name" value="PAS domain"/>
    <property type="match status" value="1"/>
</dbReference>
<dbReference type="CDD" id="cd00075">
    <property type="entry name" value="HATPase"/>
    <property type="match status" value="1"/>
</dbReference>
<dbReference type="PANTHER" id="PTHR45453:SF1">
    <property type="entry name" value="PHOSPHATE REGULON SENSOR PROTEIN PHOR"/>
    <property type="match status" value="1"/>
</dbReference>
<dbReference type="EMBL" id="CAFBNC010000135">
    <property type="protein sequence ID" value="CAB4952213.1"/>
    <property type="molecule type" value="Genomic_DNA"/>
</dbReference>
<keyword evidence="5" id="KW-0418">Kinase</keyword>
<dbReference type="InterPro" id="IPR003594">
    <property type="entry name" value="HATPase_dom"/>
</dbReference>
<dbReference type="PANTHER" id="PTHR45453">
    <property type="entry name" value="PHOSPHATE REGULON SENSOR PROTEIN PHOR"/>
    <property type="match status" value="1"/>
</dbReference>
<dbReference type="GO" id="GO:0016036">
    <property type="term" value="P:cellular response to phosphate starvation"/>
    <property type="evidence" value="ECO:0007669"/>
    <property type="project" value="TreeGrafter"/>
</dbReference>
<dbReference type="InterPro" id="IPR036890">
    <property type="entry name" value="HATPase_C_sf"/>
</dbReference>
<dbReference type="InterPro" id="IPR003661">
    <property type="entry name" value="HisK_dim/P_dom"/>
</dbReference>
<dbReference type="Gene3D" id="1.10.287.130">
    <property type="match status" value="1"/>
</dbReference>
<dbReference type="Pfam" id="PF00512">
    <property type="entry name" value="HisKA"/>
    <property type="match status" value="1"/>
</dbReference>
<dbReference type="SMART" id="SM00388">
    <property type="entry name" value="HisKA"/>
    <property type="match status" value="1"/>
</dbReference>
<evidence type="ECO:0000256" key="6">
    <source>
        <dbReference type="ARBA" id="ARBA00023012"/>
    </source>
</evidence>
<evidence type="ECO:0000259" key="9">
    <source>
        <dbReference type="PROSITE" id="PS50109"/>
    </source>
</evidence>
<comment type="catalytic activity">
    <reaction evidence="1">
        <text>ATP + protein L-histidine = ADP + protein N-phospho-L-histidine.</text>
        <dbReference type="EC" id="2.7.13.3"/>
    </reaction>
</comment>
<dbReference type="EC" id="2.7.13.3" evidence="2"/>
<dbReference type="GO" id="GO:0000155">
    <property type="term" value="F:phosphorelay sensor kinase activity"/>
    <property type="evidence" value="ECO:0007669"/>
    <property type="project" value="InterPro"/>
</dbReference>
<dbReference type="PRINTS" id="PR00344">
    <property type="entry name" value="BCTRLSENSOR"/>
</dbReference>
<evidence type="ECO:0000313" key="10">
    <source>
        <dbReference type="EMBL" id="CAB4322804.1"/>
    </source>
</evidence>
<evidence type="ECO:0000256" key="5">
    <source>
        <dbReference type="ARBA" id="ARBA00022777"/>
    </source>
</evidence>
<dbReference type="Gene3D" id="3.30.565.10">
    <property type="entry name" value="Histidine kinase-like ATPase, C-terminal domain"/>
    <property type="match status" value="1"/>
</dbReference>
<dbReference type="InterPro" id="IPR036097">
    <property type="entry name" value="HisK_dim/P_sf"/>
</dbReference>
<evidence type="ECO:0000256" key="2">
    <source>
        <dbReference type="ARBA" id="ARBA00012438"/>
    </source>
</evidence>
<evidence type="ECO:0000256" key="1">
    <source>
        <dbReference type="ARBA" id="ARBA00000085"/>
    </source>
</evidence>
<accession>A0A6J5Y9F0</accession>
<feature type="region of interest" description="Disordered" evidence="7">
    <location>
        <begin position="420"/>
        <end position="457"/>
    </location>
</feature>
<evidence type="ECO:0000313" key="11">
    <source>
        <dbReference type="EMBL" id="CAB4952213.1"/>
    </source>
</evidence>
<evidence type="ECO:0000256" key="7">
    <source>
        <dbReference type="SAM" id="MobiDB-lite"/>
    </source>
</evidence>
<keyword evidence="4" id="KW-0808">Transferase</keyword>
<reference evidence="10" key="1">
    <citation type="submission" date="2020-05" db="EMBL/GenBank/DDBJ databases">
        <authorList>
            <person name="Chiriac C."/>
            <person name="Salcher M."/>
            <person name="Ghai R."/>
            <person name="Kavagutti S V."/>
        </authorList>
    </citation>
    <scope>NUCLEOTIDE SEQUENCE</scope>
</reference>
<dbReference type="SUPFAM" id="SSF55874">
    <property type="entry name" value="ATPase domain of HSP90 chaperone/DNA topoisomerase II/histidine kinase"/>
    <property type="match status" value="1"/>
</dbReference>
<keyword evidence="3" id="KW-0597">Phosphoprotein</keyword>
<organism evidence="10">
    <name type="scientific">freshwater metagenome</name>
    <dbReference type="NCBI Taxonomy" id="449393"/>
    <lineage>
        <taxon>unclassified sequences</taxon>
        <taxon>metagenomes</taxon>
        <taxon>ecological metagenomes</taxon>
    </lineage>
</organism>
<dbReference type="EMBL" id="CAEMXZ010000016">
    <property type="protein sequence ID" value="CAB4322804.1"/>
    <property type="molecule type" value="Genomic_DNA"/>
</dbReference>
<dbReference type="InterPro" id="IPR004358">
    <property type="entry name" value="Sig_transdc_His_kin-like_C"/>
</dbReference>
<dbReference type="Pfam" id="PF02518">
    <property type="entry name" value="HATPase_c"/>
    <property type="match status" value="1"/>
</dbReference>
<sequence length="457" mass="48636">MTPLLAALTVSDIALAAALVIAVASAGIAVRGILTTRRLRARMVDAVNRLGLVSGSVIAGDGIDDVLSIVESAVRDQRQNAEQRRADVGRLQEALDALPLAVMVVDSSGTVLDRNIAAGVFIEARHSDALIGGVVNELVTEALAGRPAQRTLELFGPPRRAVVVTARPLGVAGVACAVAVIEDITERRRLEAVRTDFVANISHELKTPIGAIGLLAETLQAEDDPEVADRLARRIQMESYRVGRSIEDLLELSRIEIDETRVADVVEIGSILDEAADRLRPAAEQAKVTIEVFGAELDDALRCDRRQMVSALTNLLDNAIKYSDPQGRIEIRGAVSAEDVVFSVTDHGIGIPARDLDRVFERFYRVDQARSRQTGGTGLGLAIVRHVAVNHAGTVEVESRLGEGSTFKLRLPLSLLGAHEHTVSDGASPSNDQSAGSDSSSRPDPSSDPASLPNGPQ</sequence>
<keyword evidence="6" id="KW-0902">Two-component regulatory system</keyword>
<feature type="domain" description="Histidine kinase" evidence="9">
    <location>
        <begin position="200"/>
        <end position="415"/>
    </location>
</feature>
<dbReference type="GO" id="GO:0004721">
    <property type="term" value="F:phosphoprotein phosphatase activity"/>
    <property type="evidence" value="ECO:0007669"/>
    <property type="project" value="TreeGrafter"/>
</dbReference>
<dbReference type="FunFam" id="3.30.565.10:FF:000006">
    <property type="entry name" value="Sensor histidine kinase WalK"/>
    <property type="match status" value="1"/>
</dbReference>
<dbReference type="GO" id="GO:0005886">
    <property type="term" value="C:plasma membrane"/>
    <property type="evidence" value="ECO:0007669"/>
    <property type="project" value="TreeGrafter"/>
</dbReference>
<proteinExistence type="predicted"/>
<dbReference type="InterPro" id="IPR005467">
    <property type="entry name" value="His_kinase_dom"/>
</dbReference>